<gene>
    <name evidence="2" type="ORF">IAA64_06985</name>
</gene>
<protein>
    <recommendedName>
        <fullName evidence="1">ATPase BadF/BadG/BcrA/BcrD type domain-containing protein</fullName>
    </recommendedName>
</protein>
<feature type="domain" description="ATPase BadF/BadG/BcrA/BcrD type" evidence="1">
    <location>
        <begin position="7"/>
        <end position="275"/>
    </location>
</feature>
<name>A0A9D1P8P0_9FIRM</name>
<dbReference type="EMBL" id="DVOT01000129">
    <property type="protein sequence ID" value="HIV27698.1"/>
    <property type="molecule type" value="Genomic_DNA"/>
</dbReference>
<dbReference type="PANTHER" id="PTHR43190">
    <property type="entry name" value="N-ACETYL-D-GLUCOSAMINE KINASE"/>
    <property type="match status" value="1"/>
</dbReference>
<evidence type="ECO:0000259" key="1">
    <source>
        <dbReference type="Pfam" id="PF01869"/>
    </source>
</evidence>
<dbReference type="SUPFAM" id="SSF53067">
    <property type="entry name" value="Actin-like ATPase domain"/>
    <property type="match status" value="2"/>
</dbReference>
<dbReference type="Gene3D" id="3.30.420.40">
    <property type="match status" value="2"/>
</dbReference>
<organism evidence="2 3">
    <name type="scientific">Candidatus Ornithocaccomicrobium faecavium</name>
    <dbReference type="NCBI Taxonomy" id="2840890"/>
    <lineage>
        <taxon>Bacteria</taxon>
        <taxon>Bacillati</taxon>
        <taxon>Bacillota</taxon>
        <taxon>Clostridia</taxon>
        <taxon>Candidatus Ornithocaccomicrobium</taxon>
    </lineage>
</organism>
<dbReference type="Pfam" id="PF01869">
    <property type="entry name" value="BcrAD_BadFG"/>
    <property type="match status" value="1"/>
</dbReference>
<dbReference type="AlphaFoldDB" id="A0A9D1P8P0"/>
<reference evidence="2" key="2">
    <citation type="journal article" date="2021" name="PeerJ">
        <title>Extensive microbial diversity within the chicken gut microbiome revealed by metagenomics and culture.</title>
        <authorList>
            <person name="Gilroy R."/>
            <person name="Ravi A."/>
            <person name="Getino M."/>
            <person name="Pursley I."/>
            <person name="Horton D.L."/>
            <person name="Alikhan N.F."/>
            <person name="Baker D."/>
            <person name="Gharbi K."/>
            <person name="Hall N."/>
            <person name="Watson M."/>
            <person name="Adriaenssens E.M."/>
            <person name="Foster-Nyarko E."/>
            <person name="Jarju S."/>
            <person name="Secka A."/>
            <person name="Antonio M."/>
            <person name="Oren A."/>
            <person name="Chaudhuri R.R."/>
            <person name="La Ragione R."/>
            <person name="Hildebrand F."/>
            <person name="Pallen M.J."/>
        </authorList>
    </citation>
    <scope>NUCLEOTIDE SEQUENCE</scope>
    <source>
        <strain evidence="2">CHK183-6373</strain>
    </source>
</reference>
<dbReference type="Proteomes" id="UP000886884">
    <property type="component" value="Unassembled WGS sequence"/>
</dbReference>
<proteinExistence type="predicted"/>
<dbReference type="CDD" id="cd24007">
    <property type="entry name" value="ASKHA_NBD_eukNAGK-like"/>
    <property type="match status" value="1"/>
</dbReference>
<evidence type="ECO:0000313" key="2">
    <source>
        <dbReference type="EMBL" id="HIV27698.1"/>
    </source>
</evidence>
<dbReference type="InterPro" id="IPR043129">
    <property type="entry name" value="ATPase_NBD"/>
</dbReference>
<evidence type="ECO:0000313" key="3">
    <source>
        <dbReference type="Proteomes" id="UP000886884"/>
    </source>
</evidence>
<reference evidence="2" key="1">
    <citation type="submission" date="2020-10" db="EMBL/GenBank/DDBJ databases">
        <authorList>
            <person name="Gilroy R."/>
        </authorList>
    </citation>
    <scope>NUCLEOTIDE SEQUENCE</scope>
    <source>
        <strain evidence="2">CHK183-6373</strain>
    </source>
</reference>
<sequence length="319" mass="34291">MKAYLSLDAGGSKCAAVLFDEEFTLLASAQTGGVNTTQNSPEISRKNMEACIGALAAQSGVAALECAYVTIVGPIDILKEVISERFTVGNWCIMGEPVGGLWSALLKPCGIFALAGTGSDVFWIDPAAPKGRRLVVGSWGPILGDQGSGTWIGEQALRAAVAALEGWGKKTILFDLIRERWSLARDYDLVQAIHKSPSPFAKVAQATRIVGEACAKGDAVAQTIVREAGELMARQTICLMEREGARGEIACGGGAWKTHPLMFEAFRARLIEYNPELVVCKPCFEPALAGAVRLAAERMPREEARALLMQRMPEHISQW</sequence>
<dbReference type="InterPro" id="IPR002731">
    <property type="entry name" value="ATPase_BadF"/>
</dbReference>
<accession>A0A9D1P8P0</accession>
<dbReference type="InterPro" id="IPR052519">
    <property type="entry name" value="Euk-type_GlcNAc_Kinase"/>
</dbReference>
<comment type="caution">
    <text evidence="2">The sequence shown here is derived from an EMBL/GenBank/DDBJ whole genome shotgun (WGS) entry which is preliminary data.</text>
</comment>
<dbReference type="PANTHER" id="PTHR43190:SF3">
    <property type="entry name" value="N-ACETYL-D-GLUCOSAMINE KINASE"/>
    <property type="match status" value="1"/>
</dbReference>